<feature type="transmembrane region" description="Helical" evidence="9">
    <location>
        <begin position="273"/>
        <end position="298"/>
    </location>
</feature>
<dbReference type="EMBL" id="JAUOZS010000001">
    <property type="protein sequence ID" value="MDT8899787.1"/>
    <property type="molecule type" value="Genomic_DNA"/>
</dbReference>
<organism evidence="13 14">
    <name type="scientific">Anaeroselena agilis</name>
    <dbReference type="NCBI Taxonomy" id="3063788"/>
    <lineage>
        <taxon>Bacteria</taxon>
        <taxon>Bacillati</taxon>
        <taxon>Bacillota</taxon>
        <taxon>Negativicutes</taxon>
        <taxon>Acetonemataceae</taxon>
        <taxon>Anaeroselena</taxon>
    </lineage>
</organism>
<keyword evidence="7 9" id="KW-1133">Transmembrane helix</keyword>
<evidence type="ECO:0000256" key="9">
    <source>
        <dbReference type="SAM" id="Phobius"/>
    </source>
</evidence>
<protein>
    <submittedName>
        <fullName evidence="13">Type I secretion system permease/ATPase</fullName>
    </submittedName>
</protein>
<feature type="domain" description="ABC transporter" evidence="10">
    <location>
        <begin position="479"/>
        <end position="714"/>
    </location>
</feature>
<feature type="transmembrane region" description="Helical" evidence="9">
    <location>
        <begin position="304"/>
        <end position="324"/>
    </location>
</feature>
<dbReference type="RefSeq" id="WP_413778354.1">
    <property type="nucleotide sequence ID" value="NZ_JAUOZS010000001.1"/>
</dbReference>
<dbReference type="Gene3D" id="3.90.70.10">
    <property type="entry name" value="Cysteine proteinases"/>
    <property type="match status" value="1"/>
</dbReference>
<feature type="domain" description="ABC transmembrane type-1" evidence="11">
    <location>
        <begin position="166"/>
        <end position="445"/>
    </location>
</feature>
<evidence type="ECO:0000256" key="8">
    <source>
        <dbReference type="ARBA" id="ARBA00023136"/>
    </source>
</evidence>
<dbReference type="PROSITE" id="PS50929">
    <property type="entry name" value="ABC_TM1F"/>
    <property type="match status" value="1"/>
</dbReference>
<dbReference type="PROSITE" id="PS50893">
    <property type="entry name" value="ABC_TRANSPORTER_2"/>
    <property type="match status" value="1"/>
</dbReference>
<dbReference type="InterPro" id="IPR003593">
    <property type="entry name" value="AAA+_ATPase"/>
</dbReference>
<dbReference type="InterPro" id="IPR010132">
    <property type="entry name" value="ATPase_T1SS_HlyB"/>
</dbReference>
<proteinExistence type="predicted"/>
<dbReference type="InterPro" id="IPR017871">
    <property type="entry name" value="ABC_transporter-like_CS"/>
</dbReference>
<evidence type="ECO:0000256" key="5">
    <source>
        <dbReference type="ARBA" id="ARBA00022807"/>
    </source>
</evidence>
<feature type="transmembrane region" description="Helical" evidence="9">
    <location>
        <begin position="200"/>
        <end position="220"/>
    </location>
</feature>
<dbReference type="CDD" id="cd18588">
    <property type="entry name" value="ABC_6TM_CyaB_HlyB_like"/>
    <property type="match status" value="1"/>
</dbReference>
<keyword evidence="5" id="KW-0788">Thiol protease</keyword>
<evidence type="ECO:0000256" key="2">
    <source>
        <dbReference type="ARBA" id="ARBA00022692"/>
    </source>
</evidence>
<accession>A0ABU3NSI5</accession>
<dbReference type="InterPro" id="IPR039421">
    <property type="entry name" value="Type_1_exporter"/>
</dbReference>
<keyword evidence="4" id="KW-0378">Hydrolase</keyword>
<evidence type="ECO:0000313" key="14">
    <source>
        <dbReference type="Proteomes" id="UP001254848"/>
    </source>
</evidence>
<keyword evidence="2 9" id="KW-0812">Transmembrane</keyword>
<dbReference type="SMART" id="SM00382">
    <property type="entry name" value="AAA"/>
    <property type="match status" value="1"/>
</dbReference>
<evidence type="ECO:0000256" key="6">
    <source>
        <dbReference type="ARBA" id="ARBA00022840"/>
    </source>
</evidence>
<dbReference type="PANTHER" id="PTHR43394">
    <property type="entry name" value="ATP-DEPENDENT PERMEASE MDL1, MITOCHONDRIAL"/>
    <property type="match status" value="1"/>
</dbReference>
<keyword evidence="6" id="KW-0067">ATP-binding</keyword>
<evidence type="ECO:0000256" key="3">
    <source>
        <dbReference type="ARBA" id="ARBA00022741"/>
    </source>
</evidence>
<evidence type="ECO:0000256" key="7">
    <source>
        <dbReference type="ARBA" id="ARBA00022989"/>
    </source>
</evidence>
<evidence type="ECO:0000256" key="1">
    <source>
        <dbReference type="ARBA" id="ARBA00004651"/>
    </source>
</evidence>
<dbReference type="PANTHER" id="PTHR43394:SF1">
    <property type="entry name" value="ATP-BINDING CASSETTE SUB-FAMILY B MEMBER 10, MITOCHONDRIAL"/>
    <property type="match status" value="1"/>
</dbReference>
<feature type="transmembrane region" description="Helical" evidence="9">
    <location>
        <begin position="142"/>
        <end position="159"/>
    </location>
</feature>
<comment type="subcellular location">
    <subcellularLocation>
        <location evidence="1">Cell membrane</location>
        <topology evidence="1">Multi-pass membrane protein</topology>
    </subcellularLocation>
</comment>
<evidence type="ECO:0000259" key="11">
    <source>
        <dbReference type="PROSITE" id="PS50929"/>
    </source>
</evidence>
<dbReference type="InterPro" id="IPR005074">
    <property type="entry name" value="Peptidase_C39"/>
</dbReference>
<dbReference type="InterPro" id="IPR036640">
    <property type="entry name" value="ABC1_TM_sf"/>
</dbReference>
<keyword evidence="5" id="KW-0645">Protease</keyword>
<dbReference type="InterPro" id="IPR027417">
    <property type="entry name" value="P-loop_NTPase"/>
</dbReference>
<dbReference type="Pfam" id="PF00005">
    <property type="entry name" value="ABC_tran"/>
    <property type="match status" value="1"/>
</dbReference>
<dbReference type="Pfam" id="PF03412">
    <property type="entry name" value="Peptidase_C39"/>
    <property type="match status" value="1"/>
</dbReference>
<keyword evidence="14" id="KW-1185">Reference proteome</keyword>
<evidence type="ECO:0000313" key="13">
    <source>
        <dbReference type="EMBL" id="MDT8899787.1"/>
    </source>
</evidence>
<dbReference type="Gene3D" id="1.20.1560.10">
    <property type="entry name" value="ABC transporter type 1, transmembrane domain"/>
    <property type="match status" value="1"/>
</dbReference>
<dbReference type="InterPro" id="IPR003439">
    <property type="entry name" value="ABC_transporter-like_ATP-bd"/>
</dbReference>
<reference evidence="13 14" key="1">
    <citation type="submission" date="2023-07" db="EMBL/GenBank/DDBJ databases">
        <title>The novel representative of Negativicutes class, Anaeroselena agilis gen. nov. sp. nov.</title>
        <authorList>
            <person name="Prokofeva M.I."/>
            <person name="Elcheninov A.G."/>
            <person name="Klyukina A."/>
            <person name="Kublanov I.V."/>
            <person name="Frolov E.N."/>
            <person name="Podosokorskaya O.A."/>
        </authorList>
    </citation>
    <scope>NUCLEOTIDE SEQUENCE [LARGE SCALE GENOMIC DNA]</scope>
    <source>
        <strain evidence="13 14">4137-cl</strain>
    </source>
</reference>
<dbReference type="Pfam" id="PF00664">
    <property type="entry name" value="ABC_membrane"/>
    <property type="match status" value="1"/>
</dbReference>
<gene>
    <name evidence="13" type="ORF">Q4T40_00805</name>
</gene>
<dbReference type="PROSITE" id="PS50990">
    <property type="entry name" value="PEPTIDASE_C39"/>
    <property type="match status" value="1"/>
</dbReference>
<sequence length="718" mass="78261">MDLQLATGQQAGVVSRRADTALACLVTAARLLGIPADADQMRRAYVVSNATMDGVAFVRAAADLGLKARQAGVDTDKLASLPLPAALVLDNGCFVLAVRREGGRLVIFDPRRDNPAAIPLETLRAAWSGRVILIARRHVRKGVGPGFGIGWFIAAIAPYKRFLGEVLFVSFVLQLFGLVSPLFTQVIIDRVLVHRSLGTLDILVLGMAAAAIFQAWMTALRSYLFTNTTNKIDAALSARLFRHITALPVKYFGSWQVGDVVARVRELENVRQFVTGSGLSVLLDSVFTVVYIVVMFFYSPFLSVIALIALPLFVALNAVVTPIYRRRLNEKFVAGAENQAFLIEAVTGIQTVKSLAVEPHFIGKWEEMLARYVKTAFVTANMANIAGSVGGFIQQAANLAVLWAGAYAVMDNKLSIGELIAFQMLAGQVNAPVLRLVNTWQQLQQAKVSVDRLGDIMNAEAEPAYNPSRTTLPTVRGEVVFDRVSFRYRQDAPEVLHQVSINIKAGTRVGVVGRSGSGKSTLAKLIQRLYVPESGRVLIDGVDLSQVEPAWLRRQIGVVPQESYLFSGSVGENIAAAYPEASAEEVRAAAEIAGAEGFINDLPQGYDTHVGERGEALSGGQRQRIAIARALLPNPQVLIFDEATGALDYESERTIMNNLDRIAANRTMVMVAHRLATVRRCDQIIVLERGAVAESGTHDELLAKRGIYYQLHRLQEEE</sequence>
<comment type="caution">
    <text evidence="13">The sequence shown here is derived from an EMBL/GenBank/DDBJ whole genome shotgun (WGS) entry which is preliminary data.</text>
</comment>
<feature type="transmembrane region" description="Helical" evidence="9">
    <location>
        <begin position="166"/>
        <end position="188"/>
    </location>
</feature>
<evidence type="ECO:0000256" key="4">
    <source>
        <dbReference type="ARBA" id="ARBA00022801"/>
    </source>
</evidence>
<dbReference type="SUPFAM" id="SSF90123">
    <property type="entry name" value="ABC transporter transmembrane region"/>
    <property type="match status" value="1"/>
</dbReference>
<dbReference type="NCBIfam" id="TIGR01846">
    <property type="entry name" value="type_I_sec_HlyB"/>
    <property type="match status" value="1"/>
</dbReference>
<dbReference type="Proteomes" id="UP001254848">
    <property type="component" value="Unassembled WGS sequence"/>
</dbReference>
<dbReference type="InterPro" id="IPR011527">
    <property type="entry name" value="ABC1_TM_dom"/>
</dbReference>
<keyword evidence="8 9" id="KW-0472">Membrane</keyword>
<name>A0ABU3NSI5_9FIRM</name>
<evidence type="ECO:0000259" key="10">
    <source>
        <dbReference type="PROSITE" id="PS50893"/>
    </source>
</evidence>
<dbReference type="Gene3D" id="3.40.50.300">
    <property type="entry name" value="P-loop containing nucleotide triphosphate hydrolases"/>
    <property type="match status" value="1"/>
</dbReference>
<dbReference type="SUPFAM" id="SSF52540">
    <property type="entry name" value="P-loop containing nucleoside triphosphate hydrolases"/>
    <property type="match status" value="1"/>
</dbReference>
<evidence type="ECO:0000259" key="12">
    <source>
        <dbReference type="PROSITE" id="PS50990"/>
    </source>
</evidence>
<keyword evidence="3" id="KW-0547">Nucleotide-binding</keyword>
<feature type="domain" description="Peptidase C39" evidence="12">
    <location>
        <begin position="10"/>
        <end position="134"/>
    </location>
</feature>
<dbReference type="PROSITE" id="PS00211">
    <property type="entry name" value="ABC_TRANSPORTER_1"/>
    <property type="match status" value="1"/>
</dbReference>